<dbReference type="Pfam" id="PF05954">
    <property type="entry name" value="Phage_GPD"/>
    <property type="match status" value="1"/>
</dbReference>
<comment type="caution">
    <text evidence="6">The sequence shown here is derived from an EMBL/GenBank/DDBJ whole genome shotgun (WGS) entry which is preliminary data.</text>
</comment>
<evidence type="ECO:0000313" key="6">
    <source>
        <dbReference type="EMBL" id="RZI30236.1"/>
    </source>
</evidence>
<gene>
    <name evidence="6" type="primary">tssI</name>
    <name evidence="6" type="ORF">EUX57_18450</name>
</gene>
<reference evidence="6 7" key="1">
    <citation type="submission" date="2019-02" db="EMBL/GenBank/DDBJ databases">
        <title>Pseudomonas spp from wheat grain.</title>
        <authorList>
            <person name="Cho G.-S."/>
            <person name="Franz C.M.A.P."/>
        </authorList>
    </citation>
    <scope>NUCLEOTIDE SEQUENCE [LARGE SCALE GENOMIC DNA]</scope>
    <source>
        <strain evidence="6 7">133NRW</strain>
    </source>
</reference>
<evidence type="ECO:0000256" key="2">
    <source>
        <dbReference type="ARBA" id="ARBA00005558"/>
    </source>
</evidence>
<dbReference type="PANTHER" id="PTHR32305:SF15">
    <property type="entry name" value="PROTEIN RHSA-RELATED"/>
    <property type="match status" value="1"/>
</dbReference>
<dbReference type="Pfam" id="PF22178">
    <property type="entry name" value="Gp5_trimer_C"/>
    <property type="match status" value="1"/>
</dbReference>
<evidence type="ECO:0000259" key="5">
    <source>
        <dbReference type="Pfam" id="PF22178"/>
    </source>
</evidence>
<dbReference type="NCBIfam" id="TIGR01646">
    <property type="entry name" value="vgr_GE"/>
    <property type="match status" value="1"/>
</dbReference>
<dbReference type="Gene3D" id="2.30.110.50">
    <property type="match status" value="1"/>
</dbReference>
<keyword evidence="3" id="KW-0964">Secreted</keyword>
<dbReference type="Gene3D" id="2.40.50.230">
    <property type="entry name" value="Gp5 N-terminal domain"/>
    <property type="match status" value="1"/>
</dbReference>
<dbReference type="Gene3D" id="4.10.220.110">
    <property type="match status" value="1"/>
</dbReference>
<evidence type="ECO:0000313" key="7">
    <source>
        <dbReference type="Proteomes" id="UP000293369"/>
    </source>
</evidence>
<dbReference type="AntiFam" id="ANF00261">
    <property type="entry name" value="Protein of unknown function (DUF1534)"/>
</dbReference>
<dbReference type="InterPro" id="IPR037026">
    <property type="entry name" value="Vgr_OB-fold_dom_sf"/>
</dbReference>
<name>A0A4Q7CVD6_9PSED</name>
<proteinExistence type="inferred from homology"/>
<dbReference type="PANTHER" id="PTHR32305">
    <property type="match status" value="1"/>
</dbReference>
<dbReference type="Proteomes" id="UP000293369">
    <property type="component" value="Unassembled WGS sequence"/>
</dbReference>
<protein>
    <submittedName>
        <fullName evidence="6">Type VI secretion system tip protein VgrG</fullName>
    </submittedName>
</protein>
<accession>A0A4Q7CVD6</accession>
<dbReference type="NCBIfam" id="TIGR03361">
    <property type="entry name" value="VI_Rhs_Vgr"/>
    <property type="match status" value="1"/>
</dbReference>
<dbReference type="InterPro" id="IPR006531">
    <property type="entry name" value="Gp5/Vgr_OB"/>
</dbReference>
<sequence>MDAGFFLPDRSHAPRGNASSDAPRHHCANACVSLKAGRGTSGAAFPRRAWERSGLEDSGIADVGPYLFSGAVPDSVNGCCRIAHSPFAEKHRMFAPANQSAFNLTLDGEPCDLKVHGFMGDEFISLPFRFDLELVSEQPDLDLDSLLHRQAFLGFDAQGHGIHGQVYRVAQGDSGKRLTRYQITLVPQLAYLEHSTHQRIFQQKTVPQIIARVLEAQEIQADTFVFRLSGQYPEREYCVQFDETDLQFIQRLCVESGIHYHFQHSPERHLLVFGDDQSVFRQPDQETSYLAGSGMVAGAPAIKRFMLRLETRTAGVNLRAYDFKKPSLVLEGTASSGQRPTLDEQRYPGDFTDRAHGKYLAQRVLERHRSDFRQASGISDQPALVTGQFLKMADHPRQEWNDLWLVTRLHHTGQQPQVLEESAPEDVPAGYSNEFVVTPWDVPFRTPLIMPRPQLSGYHNAVVTGPVGSEVHCDEYGRVKVQMAWDRDGEHNEHSSCWLRVASGWAHDRYGAVLTPRVGMEVLVGFVDGDVDMPLVMGCLPNAANRLPLDLPADKTRSIFRSQSSPGGGGYNELRIEDRKGAEEIYLRAQRDWTQHVLHDQQVQVDNQRRVTVGGESHHELQGEEQRITHGNRLTELKQDDHLRVGGSQHMHAGRTLQLGAGQSIVIDAGASVTIQAGGQSITLSAGGIFSSVPIQPGGAPAATMAPLTPGLKEALQAVIPLPLSPVQVATLKRSAPFCEECERCRAGQCDISGHARSVS</sequence>
<dbReference type="Gene3D" id="3.55.50.10">
    <property type="entry name" value="Baseplate protein-like domains"/>
    <property type="match status" value="1"/>
</dbReference>
<dbReference type="SUPFAM" id="SSF69255">
    <property type="entry name" value="gp5 N-terminal domain-like"/>
    <property type="match status" value="1"/>
</dbReference>
<dbReference type="InterPro" id="IPR050708">
    <property type="entry name" value="T6SS_VgrG/RHS"/>
</dbReference>
<dbReference type="SUPFAM" id="SSF69349">
    <property type="entry name" value="Phage fibre proteins"/>
    <property type="match status" value="1"/>
</dbReference>
<dbReference type="InterPro" id="IPR054030">
    <property type="entry name" value="Gp5_Vgr_C"/>
</dbReference>
<evidence type="ECO:0000256" key="3">
    <source>
        <dbReference type="ARBA" id="ARBA00022525"/>
    </source>
</evidence>
<dbReference type="Pfam" id="PF04717">
    <property type="entry name" value="Phage_base_V"/>
    <property type="match status" value="1"/>
</dbReference>
<feature type="domain" description="Gp5/Type VI secretion system Vgr protein OB-fold" evidence="4">
    <location>
        <begin position="467"/>
        <end position="540"/>
    </location>
</feature>
<dbReference type="EMBL" id="SGFE01000038">
    <property type="protein sequence ID" value="RZI30236.1"/>
    <property type="molecule type" value="Genomic_DNA"/>
</dbReference>
<comment type="similarity">
    <text evidence="2">Belongs to the VgrG protein family.</text>
</comment>
<feature type="domain" description="Gp5/Type VI secretion system Vgr C-terminal trimerisation" evidence="5">
    <location>
        <begin position="558"/>
        <end position="663"/>
    </location>
</feature>
<comment type="subcellular location">
    <subcellularLocation>
        <location evidence="1">Secreted</location>
    </subcellularLocation>
</comment>
<dbReference type="SUPFAM" id="SSF69279">
    <property type="entry name" value="Phage tail proteins"/>
    <property type="match status" value="2"/>
</dbReference>
<evidence type="ECO:0000256" key="1">
    <source>
        <dbReference type="ARBA" id="ARBA00004613"/>
    </source>
</evidence>
<dbReference type="AlphaFoldDB" id="A0A4Q7CVD6"/>
<dbReference type="GO" id="GO:0005576">
    <property type="term" value="C:extracellular region"/>
    <property type="evidence" value="ECO:0007669"/>
    <property type="project" value="UniProtKB-SubCell"/>
</dbReference>
<evidence type="ECO:0000259" key="4">
    <source>
        <dbReference type="Pfam" id="PF04717"/>
    </source>
</evidence>
<dbReference type="InterPro" id="IPR017847">
    <property type="entry name" value="T6SS_RhsGE_Vgr_subset"/>
</dbReference>
<dbReference type="InterPro" id="IPR006533">
    <property type="entry name" value="T6SS_Vgr_RhsGE"/>
</dbReference>
<organism evidence="6 7">
    <name type="scientific">Pseudomonas orientalis</name>
    <dbReference type="NCBI Taxonomy" id="76758"/>
    <lineage>
        <taxon>Bacteria</taxon>
        <taxon>Pseudomonadati</taxon>
        <taxon>Pseudomonadota</taxon>
        <taxon>Gammaproteobacteria</taxon>
        <taxon>Pseudomonadales</taxon>
        <taxon>Pseudomonadaceae</taxon>
        <taxon>Pseudomonas</taxon>
    </lineage>
</organism>